<dbReference type="CDD" id="cd08276">
    <property type="entry name" value="MDR7"/>
    <property type="match status" value="1"/>
</dbReference>
<dbReference type="Proteomes" id="UP000053411">
    <property type="component" value="Unassembled WGS sequence"/>
</dbReference>
<organism evidence="2 3">
    <name type="scientific">Fonsecaea multimorphosa CBS 102226</name>
    <dbReference type="NCBI Taxonomy" id="1442371"/>
    <lineage>
        <taxon>Eukaryota</taxon>
        <taxon>Fungi</taxon>
        <taxon>Dikarya</taxon>
        <taxon>Ascomycota</taxon>
        <taxon>Pezizomycotina</taxon>
        <taxon>Eurotiomycetes</taxon>
        <taxon>Chaetothyriomycetidae</taxon>
        <taxon>Chaetothyriales</taxon>
        <taxon>Herpotrichiellaceae</taxon>
        <taxon>Fonsecaea</taxon>
    </lineage>
</organism>
<dbReference type="InterPro" id="IPR052711">
    <property type="entry name" value="Zinc_ADH-like"/>
</dbReference>
<feature type="domain" description="Enoyl reductase (ER)" evidence="1">
    <location>
        <begin position="23"/>
        <end position="369"/>
    </location>
</feature>
<dbReference type="GO" id="GO:0016491">
    <property type="term" value="F:oxidoreductase activity"/>
    <property type="evidence" value="ECO:0007669"/>
    <property type="project" value="InterPro"/>
</dbReference>
<dbReference type="Pfam" id="PF00107">
    <property type="entry name" value="ADH_zinc_N"/>
    <property type="match status" value="1"/>
</dbReference>
<keyword evidence="3" id="KW-1185">Reference proteome</keyword>
<dbReference type="InterPro" id="IPR020843">
    <property type="entry name" value="ER"/>
</dbReference>
<evidence type="ECO:0000313" key="3">
    <source>
        <dbReference type="Proteomes" id="UP000053411"/>
    </source>
</evidence>
<dbReference type="OrthoDB" id="9930022at2759"/>
<dbReference type="Pfam" id="PF08240">
    <property type="entry name" value="ADH_N"/>
    <property type="match status" value="1"/>
</dbReference>
<gene>
    <name evidence="2" type="ORF">Z520_07277</name>
</gene>
<proteinExistence type="predicted"/>
<dbReference type="RefSeq" id="XP_016631286.1">
    <property type="nucleotide sequence ID" value="XM_016777776.1"/>
</dbReference>
<sequence>MSLPKTTPAWVIQGTNPETPGWGNLKLVEDYPVPELGENDCLVQIQAVSLNYRDLVIPKVKAHRYNYRTPKLRHNVQGQYPLPLNLPCVAASDGAGKILAVGSKVTQFEEGDKVVTQFTQAHQYGPVTAEMMNTTLGGTQHGCLRKYAVFPASGLVHAPSNLTPTEAGTLTCAPLTSWNALYGLVSKALKPGEVVLTQGTGGVSLAAIQFAKAAGATVIATTSSDEKAKRLEKLGADIVLNYKKDPNWGETAKSLSPGKAGVDHIIEVGGPGTMAQSLKAIKLEGVISVIGFLGGFKAEDDPSTLAALSAGCIIRGILIGSKAQLIDMGRAIDANNIHPVVDEKTFSFKDAPEAYEYQWQQKNFGKVVIQL</sequence>
<dbReference type="STRING" id="1442371.A0A0D2KKJ8"/>
<evidence type="ECO:0000259" key="1">
    <source>
        <dbReference type="SMART" id="SM00829"/>
    </source>
</evidence>
<dbReference type="VEuPathDB" id="FungiDB:Z520_07277"/>
<dbReference type="InterPro" id="IPR013154">
    <property type="entry name" value="ADH-like_N"/>
</dbReference>
<reference evidence="2 3" key="1">
    <citation type="submission" date="2015-01" db="EMBL/GenBank/DDBJ databases">
        <title>The Genome Sequence of Fonsecaea multimorphosa CBS 102226.</title>
        <authorList>
            <consortium name="The Broad Institute Genomics Platform"/>
            <person name="Cuomo C."/>
            <person name="de Hoog S."/>
            <person name="Gorbushina A."/>
            <person name="Stielow B."/>
            <person name="Teixiera M."/>
            <person name="Abouelleil A."/>
            <person name="Chapman S.B."/>
            <person name="Priest M."/>
            <person name="Young S.K."/>
            <person name="Wortman J."/>
            <person name="Nusbaum C."/>
            <person name="Birren B."/>
        </authorList>
    </citation>
    <scope>NUCLEOTIDE SEQUENCE [LARGE SCALE GENOMIC DNA]</scope>
    <source>
        <strain evidence="2 3">CBS 102226</strain>
    </source>
</reference>
<dbReference type="PANTHER" id="PTHR45033">
    <property type="match status" value="1"/>
</dbReference>
<dbReference type="InterPro" id="IPR013149">
    <property type="entry name" value="ADH-like_C"/>
</dbReference>
<dbReference type="GeneID" id="27713023"/>
<dbReference type="Gene3D" id="3.40.50.720">
    <property type="entry name" value="NAD(P)-binding Rossmann-like Domain"/>
    <property type="match status" value="1"/>
</dbReference>
<dbReference type="EMBL" id="KN848075">
    <property type="protein sequence ID" value="KIX97163.1"/>
    <property type="molecule type" value="Genomic_DNA"/>
</dbReference>
<dbReference type="PANTHER" id="PTHR45033:SF2">
    <property type="entry name" value="ZINC-TYPE ALCOHOL DEHYDROGENASE-LIKE PROTEIN C1773.06C"/>
    <property type="match status" value="1"/>
</dbReference>
<name>A0A0D2KKJ8_9EURO</name>
<dbReference type="InterPro" id="IPR036291">
    <property type="entry name" value="NAD(P)-bd_dom_sf"/>
</dbReference>
<dbReference type="AlphaFoldDB" id="A0A0D2KKJ8"/>
<evidence type="ECO:0000313" key="2">
    <source>
        <dbReference type="EMBL" id="KIX97163.1"/>
    </source>
</evidence>
<accession>A0A0D2KKJ8</accession>
<dbReference type="InterPro" id="IPR011032">
    <property type="entry name" value="GroES-like_sf"/>
</dbReference>
<dbReference type="SMART" id="SM00829">
    <property type="entry name" value="PKS_ER"/>
    <property type="match status" value="1"/>
</dbReference>
<dbReference type="SUPFAM" id="SSF51735">
    <property type="entry name" value="NAD(P)-binding Rossmann-fold domains"/>
    <property type="match status" value="1"/>
</dbReference>
<protein>
    <recommendedName>
        <fullName evidence="1">Enoyl reductase (ER) domain-containing protein</fullName>
    </recommendedName>
</protein>
<dbReference type="SUPFAM" id="SSF50129">
    <property type="entry name" value="GroES-like"/>
    <property type="match status" value="1"/>
</dbReference>
<dbReference type="Gene3D" id="3.90.180.10">
    <property type="entry name" value="Medium-chain alcohol dehydrogenases, catalytic domain"/>
    <property type="match status" value="1"/>
</dbReference>